<dbReference type="Proteomes" id="UP000824533">
    <property type="component" value="Linkage Group LG29"/>
</dbReference>
<name>A0ACC1CEE0_9NEOP</name>
<sequence>MAERPKKPAASRDPRLAYRPIVTTTPATTSVTTPPTSGGAPLVPPGYYHPTGDERGSRQAGEKGRRSSSSEDEDEPRKRRDTAKTPSPTGPEEGGGEEMASSSSASSSTSSSQASADSTPPSRSTSYVELESLRAAGVVNPAETETGGTAAAMSVTAAVGRRDTAADNQGRPSLGTPTPINISFAEAAALPRASPTPLPRTSPRPGTSRTSPMPTATSTPGHDGQVAPPAPYTTKAKNYPPLIVDKMPNWTAHFQKLHDLLGHAPNGRPFGQGVRFIPHSPEEFRTIQKYLSEATQADPAVQWFCYSADAEKPAKVAIRGLPPDTDPEEIKRALTELDFAVETVRHIPGVRGRPGCLFHVALKHLNQEELSRLYSTNELLYMPGVVIEAWRGQHIVAQCHRCQKFGHSSRNCHRPARCLRCAGEHLVADCPKPRTEETCANCGKAHAASYRRCPALLKEQRRKRAAHPPPPLTARPRQPRQPAGNRPLRPTRAERRRAQAPLPAEPSPAPEHRGHPRETDVQTAHRTQGVTGTTLAPPANDPVPRSAPPQKRKTHRGGRKHRKKPRGEELAAETRQPTPAIHAKAAPAPRGTEPATTLRTTKKTQGCPHCGNQEPQKGEKPDFRTRKSPLSQ</sequence>
<protein>
    <submittedName>
        <fullName evidence="1">Uncharacterized protein</fullName>
    </submittedName>
</protein>
<organism evidence="1 2">
    <name type="scientific">Dendrolimus kikuchii</name>
    <dbReference type="NCBI Taxonomy" id="765133"/>
    <lineage>
        <taxon>Eukaryota</taxon>
        <taxon>Metazoa</taxon>
        <taxon>Ecdysozoa</taxon>
        <taxon>Arthropoda</taxon>
        <taxon>Hexapoda</taxon>
        <taxon>Insecta</taxon>
        <taxon>Pterygota</taxon>
        <taxon>Neoptera</taxon>
        <taxon>Endopterygota</taxon>
        <taxon>Lepidoptera</taxon>
        <taxon>Glossata</taxon>
        <taxon>Ditrysia</taxon>
        <taxon>Bombycoidea</taxon>
        <taxon>Lasiocampidae</taxon>
        <taxon>Dendrolimus</taxon>
    </lineage>
</organism>
<gene>
    <name evidence="1" type="ORF">K1T71_014479</name>
</gene>
<reference evidence="1 2" key="1">
    <citation type="journal article" date="2021" name="Front. Genet.">
        <title>Chromosome-Level Genome Assembly Reveals Significant Gene Expansion in the Toll and IMD Signaling Pathways of Dendrolimus kikuchii.</title>
        <authorList>
            <person name="Zhou J."/>
            <person name="Wu P."/>
            <person name="Xiong Z."/>
            <person name="Liu N."/>
            <person name="Zhao N."/>
            <person name="Ji M."/>
            <person name="Qiu Y."/>
            <person name="Yang B."/>
        </authorList>
    </citation>
    <scope>NUCLEOTIDE SEQUENCE [LARGE SCALE GENOMIC DNA]</scope>
    <source>
        <strain evidence="1">Ann1</strain>
    </source>
</reference>
<comment type="caution">
    <text evidence="1">The sequence shown here is derived from an EMBL/GenBank/DDBJ whole genome shotgun (WGS) entry which is preliminary data.</text>
</comment>
<dbReference type="EMBL" id="CM034415">
    <property type="protein sequence ID" value="KAJ0169873.1"/>
    <property type="molecule type" value="Genomic_DNA"/>
</dbReference>
<keyword evidence="2" id="KW-1185">Reference proteome</keyword>
<evidence type="ECO:0000313" key="2">
    <source>
        <dbReference type="Proteomes" id="UP000824533"/>
    </source>
</evidence>
<evidence type="ECO:0000313" key="1">
    <source>
        <dbReference type="EMBL" id="KAJ0169873.1"/>
    </source>
</evidence>
<proteinExistence type="predicted"/>
<accession>A0ACC1CEE0</accession>